<evidence type="ECO:0000313" key="3">
    <source>
        <dbReference type="Proteomes" id="UP001165090"/>
    </source>
</evidence>
<organism evidence="2 3">
    <name type="scientific">Volvox africanus</name>
    <dbReference type="NCBI Taxonomy" id="51714"/>
    <lineage>
        <taxon>Eukaryota</taxon>
        <taxon>Viridiplantae</taxon>
        <taxon>Chlorophyta</taxon>
        <taxon>core chlorophytes</taxon>
        <taxon>Chlorophyceae</taxon>
        <taxon>CS clade</taxon>
        <taxon>Chlamydomonadales</taxon>
        <taxon>Volvocaceae</taxon>
        <taxon>Volvox</taxon>
    </lineage>
</organism>
<dbReference type="Proteomes" id="UP001165090">
    <property type="component" value="Unassembled WGS sequence"/>
</dbReference>
<feature type="region of interest" description="Disordered" evidence="1">
    <location>
        <begin position="1"/>
        <end position="33"/>
    </location>
</feature>
<proteinExistence type="predicted"/>
<feature type="compositionally biased region" description="Polar residues" evidence="1">
    <location>
        <begin position="1"/>
        <end position="18"/>
    </location>
</feature>
<evidence type="ECO:0000313" key="2">
    <source>
        <dbReference type="EMBL" id="GLI62136.1"/>
    </source>
</evidence>
<reference evidence="2 3" key="1">
    <citation type="journal article" date="2023" name="IScience">
        <title>Expanded male sex-determining region conserved during the evolution of homothallism in the green alga Volvox.</title>
        <authorList>
            <person name="Yamamoto K."/>
            <person name="Matsuzaki R."/>
            <person name="Mahakham W."/>
            <person name="Heman W."/>
            <person name="Sekimoto H."/>
            <person name="Kawachi M."/>
            <person name="Minakuchi Y."/>
            <person name="Toyoda A."/>
            <person name="Nozaki H."/>
        </authorList>
    </citation>
    <scope>NUCLEOTIDE SEQUENCE [LARGE SCALE GENOMIC DNA]</scope>
    <source>
        <strain evidence="2 3">NIES-4468</strain>
    </source>
</reference>
<name>A0ABQ5RYM0_9CHLO</name>
<keyword evidence="3" id="KW-1185">Reference proteome</keyword>
<feature type="region of interest" description="Disordered" evidence="1">
    <location>
        <begin position="154"/>
        <end position="202"/>
    </location>
</feature>
<feature type="region of interest" description="Disordered" evidence="1">
    <location>
        <begin position="580"/>
        <end position="606"/>
    </location>
</feature>
<evidence type="ECO:0000256" key="1">
    <source>
        <dbReference type="SAM" id="MobiDB-lite"/>
    </source>
</evidence>
<gene>
    <name evidence="2" type="ORF">VaNZ11_004706</name>
</gene>
<accession>A0ABQ5RYM0</accession>
<comment type="caution">
    <text evidence="2">The sequence shown here is derived from an EMBL/GenBank/DDBJ whole genome shotgun (WGS) entry which is preliminary data.</text>
</comment>
<protein>
    <submittedName>
        <fullName evidence="2">Uncharacterized protein</fullName>
    </submittedName>
</protein>
<dbReference type="EMBL" id="BSDZ01000011">
    <property type="protein sequence ID" value="GLI62136.1"/>
    <property type="molecule type" value="Genomic_DNA"/>
</dbReference>
<sequence length="622" mass="67202">MLTLRTVQPQRPTGTSGRSARKGSENATRVPTSKKCKLDIKRKHLHAAIPGCLGADSYAVDLQLQIDGETLPEVYKCTIKKHINNKTSCVSYRLQGTGIYNHLRGLYMRGFSCGEEKGIVVLVASSEAALDLSYRGQPNVEEAGFAGKSCMVYSEASDSEPEQRQQRRRRQQHQQQRPRPQRKRRREVSDEAGGENYRDVKVKVEAETPPTEPSGQHHALYLEPGQDAAVTVHQFPQPLQQFQQDFGQPKDEPYPLAQIQHPYNEHGPQQTRSHMVRESEPSPNTVYMERHGTFHASVRAHALSDPSDSSAPLLYRPPHDDAVSTLDAACVKNEIAACTATMPAGRRGAESGGGQGRGYILHPFDQHIPGAGAMGLMGFGRAGGRDGNNSLLINTVDVERRTMHVGGGQGAGSSMDPFDKHTLGEETVGLVDFEQAGGRSDGFNGLPSSAIKVERRTVQISCAPGSGSIMYPFDRHTLGEGPMGMMSFGRVGSRCDGFNGLLNNVTPGQPSYLLGPGLVGPDAGVLGMVPEATPGEQDGVALQNAALTLPSGFLQHREYLPDLPFTSSFSPGQLQVLTGQPHLPVGSHPPLPQVANGWGPLPLDSDNVSPRQQFAWGESLGL</sequence>